<name>A0ABY0HIJ8_9PEZI</name>
<evidence type="ECO:0000313" key="2">
    <source>
        <dbReference type="EMBL" id="RYO91429.1"/>
    </source>
</evidence>
<keyword evidence="1" id="KW-0472">Membrane</keyword>
<keyword evidence="3" id="KW-1185">Reference proteome</keyword>
<evidence type="ECO:0000313" key="3">
    <source>
        <dbReference type="Proteomes" id="UP000294003"/>
    </source>
</evidence>
<dbReference type="EMBL" id="QJNS01000041">
    <property type="protein sequence ID" value="RYO91429.1"/>
    <property type="molecule type" value="Genomic_DNA"/>
</dbReference>
<evidence type="ECO:0000256" key="1">
    <source>
        <dbReference type="SAM" id="Phobius"/>
    </source>
</evidence>
<keyword evidence="1" id="KW-1133">Transmembrane helix</keyword>
<feature type="transmembrane region" description="Helical" evidence="1">
    <location>
        <begin position="137"/>
        <end position="157"/>
    </location>
</feature>
<protein>
    <submittedName>
        <fullName evidence="2">Uncharacterized protein</fullName>
    </submittedName>
</protein>
<feature type="transmembrane region" description="Helical" evidence="1">
    <location>
        <begin position="169"/>
        <end position="188"/>
    </location>
</feature>
<keyword evidence="1" id="KW-0812">Transmembrane</keyword>
<sequence length="404" mass="45955">MISSNVSTSWARPPFSSLNVNDCDAATAWMAALVRAENTNLTVLDIPINLTIEYLRSMILQSGTQPSIVDLASRPLKLWNESELRGDGEYETWVNRTYDVPLKSVASRSVERWIGKTVVNYDLAGVLEGFQQSINTFLDASLVFTAALLGAALVRYAAVIRDHKEKYSAYGMIGSVFMSAFLIFPALILQTVVDGPRTHFIRHFLWFAIIGCTIVVDVLYKSAYESQKWVQGDPAIREHTQFVNKIWLWAIIPSRWKEAWNSRSQRFKLRWDWKRSVRIANGIVCFVAACFFISLFHRYRHSLHELANESNKKIDWQFGQVLALATRVPVGVDFFAVLFYGSERGMSGKVCSHYRVVRNRGVEKKEAASELQRLPYYAPHNQASFDSGLAYYAHHNQGSFDSRG</sequence>
<accession>A0ABY0HIJ8</accession>
<proteinExistence type="predicted"/>
<organism evidence="2 3">
    <name type="scientific">Monosporascus cannonballus</name>
    <dbReference type="NCBI Taxonomy" id="155416"/>
    <lineage>
        <taxon>Eukaryota</taxon>
        <taxon>Fungi</taxon>
        <taxon>Dikarya</taxon>
        <taxon>Ascomycota</taxon>
        <taxon>Pezizomycotina</taxon>
        <taxon>Sordariomycetes</taxon>
        <taxon>Xylariomycetidae</taxon>
        <taxon>Xylariales</taxon>
        <taxon>Xylariales incertae sedis</taxon>
        <taxon>Monosporascus</taxon>
    </lineage>
</organism>
<feature type="transmembrane region" description="Helical" evidence="1">
    <location>
        <begin position="200"/>
        <end position="220"/>
    </location>
</feature>
<reference evidence="2 3" key="1">
    <citation type="submission" date="2018-06" db="EMBL/GenBank/DDBJ databases">
        <title>Complete Genomes of Monosporascus.</title>
        <authorList>
            <person name="Robinson A.J."/>
            <person name="Natvig D.O."/>
        </authorList>
    </citation>
    <scope>NUCLEOTIDE SEQUENCE [LARGE SCALE GENOMIC DNA]</scope>
    <source>
        <strain evidence="2 3">CBS 609.92</strain>
    </source>
</reference>
<feature type="transmembrane region" description="Helical" evidence="1">
    <location>
        <begin position="276"/>
        <end position="296"/>
    </location>
</feature>
<comment type="caution">
    <text evidence="2">The sequence shown here is derived from an EMBL/GenBank/DDBJ whole genome shotgun (WGS) entry which is preliminary data.</text>
</comment>
<feature type="transmembrane region" description="Helical" evidence="1">
    <location>
        <begin position="316"/>
        <end position="340"/>
    </location>
</feature>
<gene>
    <name evidence="2" type="ORF">DL762_002155</name>
</gene>
<dbReference type="Proteomes" id="UP000294003">
    <property type="component" value="Unassembled WGS sequence"/>
</dbReference>